<gene>
    <name evidence="2" type="ORF">QRT03_09735</name>
</gene>
<organism evidence="2 3">
    <name type="scientific">Actinomycetospora termitidis</name>
    <dbReference type="NCBI Taxonomy" id="3053470"/>
    <lineage>
        <taxon>Bacteria</taxon>
        <taxon>Bacillati</taxon>
        <taxon>Actinomycetota</taxon>
        <taxon>Actinomycetes</taxon>
        <taxon>Pseudonocardiales</taxon>
        <taxon>Pseudonocardiaceae</taxon>
        <taxon>Actinomycetospora</taxon>
    </lineage>
</organism>
<dbReference type="EMBL" id="JASVWF010000002">
    <property type="protein sequence ID" value="MDL5156237.1"/>
    <property type="molecule type" value="Genomic_DNA"/>
</dbReference>
<accession>A0ABT7M873</accession>
<keyword evidence="3" id="KW-1185">Reference proteome</keyword>
<dbReference type="Proteomes" id="UP001231924">
    <property type="component" value="Unassembled WGS sequence"/>
</dbReference>
<comment type="caution">
    <text evidence="2">The sequence shown here is derived from an EMBL/GenBank/DDBJ whole genome shotgun (WGS) entry which is preliminary data.</text>
</comment>
<protein>
    <submittedName>
        <fullName evidence="2">DUF1761 family protein</fullName>
    </submittedName>
</protein>
<dbReference type="RefSeq" id="WP_286052494.1">
    <property type="nucleotide sequence ID" value="NZ_JASVWF010000002.1"/>
</dbReference>
<feature type="transmembrane region" description="Helical" evidence="1">
    <location>
        <begin position="6"/>
        <end position="29"/>
    </location>
</feature>
<keyword evidence="1" id="KW-0472">Membrane</keyword>
<dbReference type="Pfam" id="PF08570">
    <property type="entry name" value="DUF1761"/>
    <property type="match status" value="1"/>
</dbReference>
<dbReference type="InterPro" id="IPR013879">
    <property type="entry name" value="DUF1761"/>
</dbReference>
<proteinExistence type="predicted"/>
<keyword evidence="1" id="KW-0812">Transmembrane</keyword>
<feature type="transmembrane region" description="Helical" evidence="1">
    <location>
        <begin position="100"/>
        <end position="122"/>
    </location>
</feature>
<reference evidence="2 3" key="1">
    <citation type="submission" date="2023-06" db="EMBL/GenBank/DDBJ databases">
        <title>Actinomycetospora Odt1-22.</title>
        <authorList>
            <person name="Supong K."/>
        </authorList>
    </citation>
    <scope>NUCLEOTIDE SEQUENCE [LARGE SCALE GENOMIC DNA]</scope>
    <source>
        <strain evidence="2 3">Odt1-22</strain>
    </source>
</reference>
<evidence type="ECO:0000256" key="1">
    <source>
        <dbReference type="SAM" id="Phobius"/>
    </source>
</evidence>
<sequence length="123" mass="12867">MTVVAVGVAAVAVFIISSVYYAVLGARLARWSPAYATPRPAGLTVVVELVRNVVLASVVAGFFLTTSLGTALLGALALWVAFPLVLLTGSVYHERTDPRLAVVHAGDWLVKVVVVTLVVVLLA</sequence>
<evidence type="ECO:0000313" key="3">
    <source>
        <dbReference type="Proteomes" id="UP001231924"/>
    </source>
</evidence>
<keyword evidence="1" id="KW-1133">Transmembrane helix</keyword>
<name>A0ABT7M873_9PSEU</name>
<evidence type="ECO:0000313" key="2">
    <source>
        <dbReference type="EMBL" id="MDL5156237.1"/>
    </source>
</evidence>